<protein>
    <submittedName>
        <fullName evidence="2">Uncharacterized protein</fullName>
    </submittedName>
</protein>
<dbReference type="AlphaFoldDB" id="A0A4Y9XQ01"/>
<keyword evidence="3" id="KW-1185">Reference proteome</keyword>
<gene>
    <name evidence="2" type="ORF">EVG20_g10573</name>
</gene>
<feature type="compositionally biased region" description="Polar residues" evidence="1">
    <location>
        <begin position="40"/>
        <end position="51"/>
    </location>
</feature>
<feature type="compositionally biased region" description="Basic and acidic residues" evidence="1">
    <location>
        <begin position="8"/>
        <end position="18"/>
    </location>
</feature>
<dbReference type="EMBL" id="SEOQ01001316">
    <property type="protein sequence ID" value="TFY52384.1"/>
    <property type="molecule type" value="Genomic_DNA"/>
</dbReference>
<organism evidence="2 3">
    <name type="scientific">Dentipellis fragilis</name>
    <dbReference type="NCBI Taxonomy" id="205917"/>
    <lineage>
        <taxon>Eukaryota</taxon>
        <taxon>Fungi</taxon>
        <taxon>Dikarya</taxon>
        <taxon>Basidiomycota</taxon>
        <taxon>Agaricomycotina</taxon>
        <taxon>Agaricomycetes</taxon>
        <taxon>Russulales</taxon>
        <taxon>Hericiaceae</taxon>
        <taxon>Dentipellis</taxon>
    </lineage>
</organism>
<evidence type="ECO:0000313" key="2">
    <source>
        <dbReference type="EMBL" id="TFY52384.1"/>
    </source>
</evidence>
<evidence type="ECO:0000256" key="1">
    <source>
        <dbReference type="SAM" id="MobiDB-lite"/>
    </source>
</evidence>
<comment type="caution">
    <text evidence="2">The sequence shown here is derived from an EMBL/GenBank/DDBJ whole genome shotgun (WGS) entry which is preliminary data.</text>
</comment>
<name>A0A4Y9XQ01_9AGAM</name>
<feature type="compositionally biased region" description="Low complexity" evidence="1">
    <location>
        <begin position="63"/>
        <end position="74"/>
    </location>
</feature>
<evidence type="ECO:0000313" key="3">
    <source>
        <dbReference type="Proteomes" id="UP000298327"/>
    </source>
</evidence>
<proteinExistence type="predicted"/>
<feature type="region of interest" description="Disordered" evidence="1">
    <location>
        <begin position="1"/>
        <end position="80"/>
    </location>
</feature>
<dbReference type="Proteomes" id="UP000298327">
    <property type="component" value="Unassembled WGS sequence"/>
</dbReference>
<accession>A0A4Y9XQ01</accession>
<reference evidence="2 3" key="1">
    <citation type="submission" date="2019-02" db="EMBL/GenBank/DDBJ databases">
        <title>Genome sequencing of the rare red list fungi Dentipellis fragilis.</title>
        <authorList>
            <person name="Buettner E."/>
            <person name="Kellner H."/>
        </authorList>
    </citation>
    <scope>NUCLEOTIDE SEQUENCE [LARGE SCALE GENOMIC DNA]</scope>
    <source>
        <strain evidence="2 3">DSM 105465</strain>
    </source>
</reference>
<sequence>MPHSNLPEPRRPDSESKPSSRPKLYITIPKPVSPRRKSVLNITAASSQSSKLEVAVGKDQKKSGGSSSTLSSVGAPPKGYPADIKSADMFAQLFDGPLTPLGEDESDV</sequence>